<sequence>MSAFSKSDDQEASLYEAVLDEISTGRLEAGQRLKVSELANRFGVSTSPVREVLRLLQGEGFVEIHPNRGAVVKQADANTIQNIFEVLQLLEPYFVSWFADYAQPEMIEEMEDIQRRIEELPTADLIAFRKLDIEFHWAICRQHYNHVAADLWRKLRTALNVHGAKLRISPVRYQTIMEEHRELIAAFKAHDAARAEAAINKHVAGSFTQMSQQMRALGI</sequence>
<dbReference type="Gene3D" id="1.20.120.530">
    <property type="entry name" value="GntR ligand-binding domain-like"/>
    <property type="match status" value="1"/>
</dbReference>
<dbReference type="SMART" id="SM00895">
    <property type="entry name" value="FCD"/>
    <property type="match status" value="1"/>
</dbReference>
<evidence type="ECO:0000256" key="3">
    <source>
        <dbReference type="ARBA" id="ARBA00023163"/>
    </source>
</evidence>
<dbReference type="InterPro" id="IPR036388">
    <property type="entry name" value="WH-like_DNA-bd_sf"/>
</dbReference>
<reference evidence="5 6" key="1">
    <citation type="submission" date="2023-03" db="EMBL/GenBank/DDBJ databases">
        <title>Roseibium porphyridii sp. nov. and Roseibium rhodosorbium sp. nov. isolated from marine algae, Porphyridium cruentum and Rhodosorus marinus, respectively.</title>
        <authorList>
            <person name="Lee M.W."/>
            <person name="Choi B.J."/>
            <person name="Lee J.K."/>
            <person name="Choi D.G."/>
            <person name="Baek J.H."/>
            <person name="Bayburt H."/>
            <person name="Kim J.M."/>
            <person name="Han D.M."/>
            <person name="Kim K.H."/>
            <person name="Jeon C.O."/>
        </authorList>
    </citation>
    <scope>NUCLEOTIDE SEQUENCE [LARGE SCALE GENOMIC DNA]</scope>
    <source>
        <strain evidence="5 6">KMA01</strain>
    </source>
</reference>
<dbReference type="SUPFAM" id="SSF48008">
    <property type="entry name" value="GntR ligand-binding domain-like"/>
    <property type="match status" value="1"/>
</dbReference>
<dbReference type="InterPro" id="IPR008920">
    <property type="entry name" value="TF_FadR/GntR_C"/>
</dbReference>
<evidence type="ECO:0000313" key="6">
    <source>
        <dbReference type="Proteomes" id="UP001209803"/>
    </source>
</evidence>
<name>A0ABY8F6S1_9HYPH</name>
<evidence type="ECO:0000259" key="4">
    <source>
        <dbReference type="PROSITE" id="PS50949"/>
    </source>
</evidence>
<feature type="domain" description="HTH gntR-type" evidence="4">
    <location>
        <begin position="8"/>
        <end position="75"/>
    </location>
</feature>
<gene>
    <name evidence="5" type="ORF">K1718_07070</name>
</gene>
<keyword evidence="6" id="KW-1185">Reference proteome</keyword>
<evidence type="ECO:0000313" key="5">
    <source>
        <dbReference type="EMBL" id="WFE91109.1"/>
    </source>
</evidence>
<dbReference type="Pfam" id="PF00392">
    <property type="entry name" value="GntR"/>
    <property type="match status" value="1"/>
</dbReference>
<dbReference type="InterPro" id="IPR000524">
    <property type="entry name" value="Tscrpt_reg_HTH_GntR"/>
</dbReference>
<dbReference type="Pfam" id="PF07729">
    <property type="entry name" value="FCD"/>
    <property type="match status" value="1"/>
</dbReference>
<dbReference type="InterPro" id="IPR036390">
    <property type="entry name" value="WH_DNA-bd_sf"/>
</dbReference>
<protein>
    <submittedName>
        <fullName evidence="5">GntR family transcriptional regulator</fullName>
    </submittedName>
</protein>
<dbReference type="EMBL" id="CP120863">
    <property type="protein sequence ID" value="WFE91109.1"/>
    <property type="molecule type" value="Genomic_DNA"/>
</dbReference>
<evidence type="ECO:0000256" key="1">
    <source>
        <dbReference type="ARBA" id="ARBA00023015"/>
    </source>
</evidence>
<dbReference type="SMART" id="SM00345">
    <property type="entry name" value="HTH_GNTR"/>
    <property type="match status" value="1"/>
</dbReference>
<keyword evidence="1" id="KW-0805">Transcription regulation</keyword>
<dbReference type="Gene3D" id="1.10.10.10">
    <property type="entry name" value="Winged helix-like DNA-binding domain superfamily/Winged helix DNA-binding domain"/>
    <property type="match status" value="1"/>
</dbReference>
<keyword evidence="2" id="KW-0238">DNA-binding</keyword>
<proteinExistence type="predicted"/>
<keyword evidence="3" id="KW-0804">Transcription</keyword>
<dbReference type="RefSeq" id="WP_173005913.1">
    <property type="nucleotide sequence ID" value="NZ_CP120863.1"/>
</dbReference>
<dbReference type="PROSITE" id="PS50949">
    <property type="entry name" value="HTH_GNTR"/>
    <property type="match status" value="1"/>
</dbReference>
<organism evidence="5 6">
    <name type="scientific">Roseibium porphyridii</name>
    <dbReference type="NCBI Taxonomy" id="2866279"/>
    <lineage>
        <taxon>Bacteria</taxon>
        <taxon>Pseudomonadati</taxon>
        <taxon>Pseudomonadota</taxon>
        <taxon>Alphaproteobacteria</taxon>
        <taxon>Hyphomicrobiales</taxon>
        <taxon>Stappiaceae</taxon>
        <taxon>Roseibium</taxon>
    </lineage>
</organism>
<dbReference type="Proteomes" id="UP001209803">
    <property type="component" value="Chromosome"/>
</dbReference>
<dbReference type="CDD" id="cd07377">
    <property type="entry name" value="WHTH_GntR"/>
    <property type="match status" value="1"/>
</dbReference>
<dbReference type="PANTHER" id="PTHR43537:SF24">
    <property type="entry name" value="GLUCONATE OPERON TRANSCRIPTIONAL REPRESSOR"/>
    <property type="match status" value="1"/>
</dbReference>
<dbReference type="SUPFAM" id="SSF46785">
    <property type="entry name" value="Winged helix' DNA-binding domain"/>
    <property type="match status" value="1"/>
</dbReference>
<accession>A0ABY8F6S1</accession>
<dbReference type="PANTHER" id="PTHR43537">
    <property type="entry name" value="TRANSCRIPTIONAL REGULATOR, GNTR FAMILY"/>
    <property type="match status" value="1"/>
</dbReference>
<dbReference type="InterPro" id="IPR011711">
    <property type="entry name" value="GntR_C"/>
</dbReference>
<evidence type="ECO:0000256" key="2">
    <source>
        <dbReference type="ARBA" id="ARBA00023125"/>
    </source>
</evidence>